<dbReference type="Proteomes" id="UP000662939">
    <property type="component" value="Chromosome"/>
</dbReference>
<dbReference type="KEGG" id="nav:JQS30_15670"/>
<dbReference type="PANTHER" id="PTHR14097">
    <property type="entry name" value="OXIDOREDUCTASE HTATIP2"/>
    <property type="match status" value="1"/>
</dbReference>
<accession>A0A895XN20</accession>
<dbReference type="PANTHER" id="PTHR14097:SF7">
    <property type="entry name" value="OXIDOREDUCTASE HTATIP2"/>
    <property type="match status" value="1"/>
</dbReference>
<dbReference type="AlphaFoldDB" id="A0A895XN20"/>
<dbReference type="Pfam" id="PF13460">
    <property type="entry name" value="NAD_binding_10"/>
    <property type="match status" value="1"/>
</dbReference>
<dbReference type="EMBL" id="CP070496">
    <property type="protein sequence ID" value="QSB05172.1"/>
    <property type="molecule type" value="Genomic_DNA"/>
</dbReference>
<dbReference type="InterPro" id="IPR036291">
    <property type="entry name" value="NAD(P)-bd_dom_sf"/>
</dbReference>
<protein>
    <submittedName>
        <fullName evidence="2">NAD(P)H-binding protein</fullName>
    </submittedName>
</protein>
<reference evidence="2" key="1">
    <citation type="submission" date="2021-02" db="EMBL/GenBank/DDBJ databases">
        <title>Natronoglycomyces albus gen. nov., sp. nov, a haloalkaliphilic actinobacterium from a soda solonchak soil.</title>
        <authorList>
            <person name="Sorokin D.Y."/>
            <person name="Khijniak T.V."/>
            <person name="Zakharycheva A.P."/>
            <person name="Boueva O.V."/>
            <person name="Ariskina E.V."/>
            <person name="Hahnke R.L."/>
            <person name="Bunk B."/>
            <person name="Sproer C."/>
            <person name="Schumann P."/>
            <person name="Evtushenko L.I."/>
            <person name="Kublanov I.V."/>
        </authorList>
    </citation>
    <scope>NUCLEOTIDE SEQUENCE</scope>
    <source>
        <strain evidence="2">DSM 106290</strain>
    </source>
</reference>
<dbReference type="Gene3D" id="3.40.50.720">
    <property type="entry name" value="NAD(P)-binding Rossmann-like Domain"/>
    <property type="match status" value="1"/>
</dbReference>
<dbReference type="InterPro" id="IPR016040">
    <property type="entry name" value="NAD(P)-bd_dom"/>
</dbReference>
<evidence type="ECO:0000313" key="2">
    <source>
        <dbReference type="EMBL" id="QSB05172.1"/>
    </source>
</evidence>
<sequence length="213" mass="23296">MSSRTAVVAGATGVVGSLVLKGLLARSAWESVHVLSRRPLNFEHPKLTVHEVDFAQLDQQRDLFAVDDVFCCLGTTIDKAGSKEAFRRVDHDYVCNVAEAAANAGARQFLLVSALGADSASRWFYSRVKGEAEETISTLPLPATHIFRPSLLLGAREEKRTGESIAKFLAPLTSPLYVGRLAKYRPVQAAAVAKRMIDVAKEDKKGTHVHYFD</sequence>
<organism evidence="2 3">
    <name type="scientific">Natronoglycomyces albus</name>
    <dbReference type="NCBI Taxonomy" id="2811108"/>
    <lineage>
        <taxon>Bacteria</taxon>
        <taxon>Bacillati</taxon>
        <taxon>Actinomycetota</taxon>
        <taxon>Actinomycetes</taxon>
        <taxon>Glycomycetales</taxon>
        <taxon>Glycomycetaceae</taxon>
        <taxon>Natronoglycomyces</taxon>
    </lineage>
</organism>
<feature type="domain" description="NAD(P)-binding" evidence="1">
    <location>
        <begin position="10"/>
        <end position="146"/>
    </location>
</feature>
<gene>
    <name evidence="2" type="ORF">JQS30_15670</name>
</gene>
<keyword evidence="3" id="KW-1185">Reference proteome</keyword>
<evidence type="ECO:0000313" key="3">
    <source>
        <dbReference type="Proteomes" id="UP000662939"/>
    </source>
</evidence>
<proteinExistence type="predicted"/>
<name>A0A895XN20_9ACTN</name>
<dbReference type="SUPFAM" id="SSF51735">
    <property type="entry name" value="NAD(P)-binding Rossmann-fold domains"/>
    <property type="match status" value="1"/>
</dbReference>
<dbReference type="RefSeq" id="WP_213171174.1">
    <property type="nucleotide sequence ID" value="NZ_CP070496.1"/>
</dbReference>
<evidence type="ECO:0000259" key="1">
    <source>
        <dbReference type="Pfam" id="PF13460"/>
    </source>
</evidence>